<dbReference type="SUPFAM" id="SSF56281">
    <property type="entry name" value="Metallo-hydrolase/oxidoreductase"/>
    <property type="match status" value="1"/>
</dbReference>
<name>A0A3S9A001_9BACL</name>
<dbReference type="GO" id="GO:0005737">
    <property type="term" value="C:cytoplasm"/>
    <property type="evidence" value="ECO:0007669"/>
    <property type="project" value="TreeGrafter"/>
</dbReference>
<dbReference type="PANTHER" id="PTHR15032">
    <property type="entry name" value="N-ACYL-PHOSPHATIDYLETHANOLAMINE-HYDROLYZING PHOSPHOLIPASE D"/>
    <property type="match status" value="1"/>
</dbReference>
<proteinExistence type="predicted"/>
<evidence type="ECO:0000256" key="2">
    <source>
        <dbReference type="ARBA" id="ARBA00034301"/>
    </source>
</evidence>
<dbReference type="Proteomes" id="UP000272528">
    <property type="component" value="Chromosome"/>
</dbReference>
<sequence length="329" mass="37146">MASASKKERGKYINSIPTNMGMSFKSIVSMLRDTVRGNPKRNPAQPIPFKQAAFAAQPTADQPQVTWFGHSAFLLELEGRRLLFDPMFAQSPSPVPIFGGKRYSGSLPIEPEDFPELDAIVLSHDHYDHLHKGSILKLKQKTQRFIVPLGVGSRLRSWGIDPAQITEHDWWEELELFQLKLVCAPARHFSGRGLLDRNSTLWSSWVIAGERHKVFFSGDSGYGPHFKEIGERYGPFDLTLMECGQYDERWAAIHMMPEETVQAHLDVQGRLLIPVHWGAFTLAFHDWYDPIERAMKAAKERGVLFAAPHIGETVVAGSGVYPSAPWWRG</sequence>
<comment type="catalytic activity">
    <reaction evidence="1">
        <text>3',5'-cyclic CMP + H2O = CMP + H(+)</text>
        <dbReference type="Rhea" id="RHEA:72675"/>
        <dbReference type="ChEBI" id="CHEBI:15377"/>
        <dbReference type="ChEBI" id="CHEBI:15378"/>
        <dbReference type="ChEBI" id="CHEBI:58003"/>
        <dbReference type="ChEBI" id="CHEBI:60377"/>
    </reaction>
    <physiologicalReaction direction="left-to-right" evidence="1">
        <dbReference type="Rhea" id="RHEA:72676"/>
    </physiologicalReaction>
</comment>
<comment type="function">
    <text evidence="2">Counteracts the endogenous Pycsar antiviral defense system. Phosphodiesterase that enables metal-dependent hydrolysis of host cyclic nucleotide Pycsar defense signals such as cCMP and cUMP.</text>
</comment>
<organism evidence="5 6">
    <name type="scientific">Paenibacillus albus</name>
    <dbReference type="NCBI Taxonomy" id="2495582"/>
    <lineage>
        <taxon>Bacteria</taxon>
        <taxon>Bacillati</taxon>
        <taxon>Bacillota</taxon>
        <taxon>Bacilli</taxon>
        <taxon>Bacillales</taxon>
        <taxon>Paenibacillaceae</taxon>
        <taxon>Paenibacillus</taxon>
    </lineage>
</organism>
<dbReference type="EMBL" id="CP034437">
    <property type="protein sequence ID" value="AZN39087.1"/>
    <property type="molecule type" value="Genomic_DNA"/>
</dbReference>
<dbReference type="KEGG" id="palb:EJC50_04925"/>
<dbReference type="PANTHER" id="PTHR15032:SF4">
    <property type="entry name" value="N-ACYL-PHOSPHATIDYLETHANOLAMINE-HYDROLYZING PHOSPHOLIPASE D"/>
    <property type="match status" value="1"/>
</dbReference>
<comment type="catalytic activity">
    <reaction evidence="3">
        <text>3',5'-cyclic UMP + H2O = UMP + H(+)</text>
        <dbReference type="Rhea" id="RHEA:70575"/>
        <dbReference type="ChEBI" id="CHEBI:15377"/>
        <dbReference type="ChEBI" id="CHEBI:15378"/>
        <dbReference type="ChEBI" id="CHEBI:57865"/>
        <dbReference type="ChEBI" id="CHEBI:184387"/>
    </reaction>
    <physiologicalReaction direction="left-to-right" evidence="3">
        <dbReference type="Rhea" id="RHEA:70576"/>
    </physiologicalReaction>
</comment>
<dbReference type="RefSeq" id="WP_126013136.1">
    <property type="nucleotide sequence ID" value="NZ_CP034437.1"/>
</dbReference>
<evidence type="ECO:0000259" key="4">
    <source>
        <dbReference type="Pfam" id="PF12706"/>
    </source>
</evidence>
<keyword evidence="6" id="KW-1185">Reference proteome</keyword>
<evidence type="ECO:0000313" key="5">
    <source>
        <dbReference type="EMBL" id="AZN39087.1"/>
    </source>
</evidence>
<feature type="domain" description="Metallo-beta-lactamase" evidence="4">
    <location>
        <begin position="80"/>
        <end position="277"/>
    </location>
</feature>
<reference evidence="6" key="1">
    <citation type="submission" date="2018-12" db="EMBL/GenBank/DDBJ databases">
        <title>Genome sequence of Peanibacillus sp.</title>
        <authorList>
            <person name="Subramani G."/>
            <person name="Srinivasan S."/>
            <person name="Kim M.K."/>
        </authorList>
    </citation>
    <scope>NUCLEOTIDE SEQUENCE [LARGE SCALE GENOMIC DNA]</scope>
    <source>
        <strain evidence="6">18JY67-1</strain>
    </source>
</reference>
<evidence type="ECO:0000256" key="3">
    <source>
        <dbReference type="ARBA" id="ARBA00048505"/>
    </source>
</evidence>
<gene>
    <name evidence="5" type="ORF">EJC50_04925</name>
</gene>
<dbReference type="InterPro" id="IPR001279">
    <property type="entry name" value="Metallo-B-lactamas"/>
</dbReference>
<keyword evidence="5" id="KW-0378">Hydrolase</keyword>
<dbReference type="Gene3D" id="3.60.15.10">
    <property type="entry name" value="Ribonuclease Z/Hydroxyacylglutathione hydrolase-like"/>
    <property type="match status" value="1"/>
</dbReference>
<protein>
    <submittedName>
        <fullName evidence="5">MBL fold metallo-hydrolase</fullName>
    </submittedName>
</protein>
<dbReference type="OrthoDB" id="9805728at2"/>
<evidence type="ECO:0000313" key="6">
    <source>
        <dbReference type="Proteomes" id="UP000272528"/>
    </source>
</evidence>
<dbReference type="InterPro" id="IPR036866">
    <property type="entry name" value="RibonucZ/Hydroxyglut_hydro"/>
</dbReference>
<dbReference type="Pfam" id="PF12706">
    <property type="entry name" value="Lactamase_B_2"/>
    <property type="match status" value="1"/>
</dbReference>
<dbReference type="GO" id="GO:0016787">
    <property type="term" value="F:hydrolase activity"/>
    <property type="evidence" value="ECO:0007669"/>
    <property type="project" value="UniProtKB-KW"/>
</dbReference>
<dbReference type="AlphaFoldDB" id="A0A3S9A001"/>
<evidence type="ECO:0000256" key="1">
    <source>
        <dbReference type="ARBA" id="ARBA00034221"/>
    </source>
</evidence>
<accession>A0A3S9A001</accession>